<dbReference type="CDD" id="cd06325">
    <property type="entry name" value="PBP1_ABC_unchar_transporter"/>
    <property type="match status" value="1"/>
</dbReference>
<gene>
    <name evidence="1" type="ORF">ABIF63_006873</name>
</gene>
<dbReference type="Pfam" id="PF04392">
    <property type="entry name" value="ABC_sub_bind"/>
    <property type="match status" value="1"/>
</dbReference>
<dbReference type="PANTHER" id="PTHR35271">
    <property type="entry name" value="ABC TRANSPORTER, SUBSTRATE-BINDING LIPOPROTEIN-RELATED"/>
    <property type="match status" value="1"/>
</dbReference>
<name>A0ABV2S0U3_BRAJP</name>
<dbReference type="EMBL" id="JBEPTQ010000002">
    <property type="protein sequence ID" value="MET4722767.1"/>
    <property type="molecule type" value="Genomic_DNA"/>
</dbReference>
<dbReference type="InterPro" id="IPR007487">
    <property type="entry name" value="ABC_transpt-TYRBP-like"/>
</dbReference>
<comment type="caution">
    <text evidence="1">The sequence shown here is derived from an EMBL/GenBank/DDBJ whole genome shotgun (WGS) entry which is preliminary data.</text>
</comment>
<evidence type="ECO:0000313" key="1">
    <source>
        <dbReference type="EMBL" id="MET4722767.1"/>
    </source>
</evidence>
<evidence type="ECO:0000313" key="2">
    <source>
        <dbReference type="Proteomes" id="UP001549291"/>
    </source>
</evidence>
<proteinExistence type="predicted"/>
<protein>
    <submittedName>
        <fullName evidence="1">ABC transport system substrate-binding protein</fullName>
    </submittedName>
</protein>
<reference evidence="1 2" key="1">
    <citation type="submission" date="2024-06" db="EMBL/GenBank/DDBJ databases">
        <title>Genomic Encyclopedia of Type Strains, Phase V (KMG-V): Genome sequencing to study the core and pangenomes of soil and plant-associated prokaryotes.</title>
        <authorList>
            <person name="Whitman W."/>
        </authorList>
    </citation>
    <scope>NUCLEOTIDE SEQUENCE [LARGE SCALE GENOMIC DNA]</scope>
    <source>
        <strain evidence="1 2">USDA 160</strain>
    </source>
</reference>
<dbReference type="Gene3D" id="3.40.50.2300">
    <property type="match status" value="2"/>
</dbReference>
<sequence length="321" mass="33938">MAGAATWTTVSYGQKPSMPVIGYLCPESPELFASRLEAFRQGLEEAGFVAGRNVAIDFQWANGQYSRLPALAAELVARNVDLIVAPGGAPVALAAKATGTTKTIVFEMGGDPVQLRVVDSLSRPGGNITGVSSLSVDVSPKRLELMRDLLPTATRLAVVANPTSPTAPSQLQKLQAAAEALRVQLQIYSASKEDEFESMFAAVARDGAKDGPSGVVFTSDPYFAFRSVRLAALAMKYQLPAITQTRDFPVAGGLMSYGGDFMQSHRRAGIYAGRILSGEKPSDLPVQLVTKVELVVNLKAAKLLGHPFSAAVIAGADEVIE</sequence>
<dbReference type="PANTHER" id="PTHR35271:SF1">
    <property type="entry name" value="ABC TRANSPORTER, SUBSTRATE-BINDING LIPOPROTEIN"/>
    <property type="match status" value="1"/>
</dbReference>
<accession>A0ABV2S0U3</accession>
<dbReference type="InterPro" id="IPR028082">
    <property type="entry name" value="Peripla_BP_I"/>
</dbReference>
<dbReference type="RefSeq" id="WP_014496200.1">
    <property type="nucleotide sequence ID" value="NZ_BJNK01000007.1"/>
</dbReference>
<keyword evidence="2" id="KW-1185">Reference proteome</keyword>
<dbReference type="GeneID" id="64068900"/>
<dbReference type="Proteomes" id="UP001549291">
    <property type="component" value="Unassembled WGS sequence"/>
</dbReference>
<dbReference type="SUPFAM" id="SSF53822">
    <property type="entry name" value="Periplasmic binding protein-like I"/>
    <property type="match status" value="1"/>
</dbReference>
<organism evidence="1 2">
    <name type="scientific">Bradyrhizobium japonicum</name>
    <dbReference type="NCBI Taxonomy" id="375"/>
    <lineage>
        <taxon>Bacteria</taxon>
        <taxon>Pseudomonadati</taxon>
        <taxon>Pseudomonadota</taxon>
        <taxon>Alphaproteobacteria</taxon>
        <taxon>Hyphomicrobiales</taxon>
        <taxon>Nitrobacteraceae</taxon>
        <taxon>Bradyrhizobium</taxon>
    </lineage>
</organism>